<sequence length="171" mass="19607">MTMTEEKLKFLGLGTVVEVEDLIALKDIKYFVVVARAIGRNNDDSTLLRYMLAPHPFGDVPDQKENILRITASQIKKVIHEGYTDELDEKLLTDLESAMRGSVAQTPPSTKTEKSTSNNSEEEQKKAEELAQEQEKKAVEEEKIKIQEMLKKDPFYRFRKMKEAEANDRTN</sequence>
<dbReference type="Proteomes" id="UP000501945">
    <property type="component" value="Chromosome"/>
</dbReference>
<feature type="compositionally biased region" description="Basic and acidic residues" evidence="1">
    <location>
        <begin position="122"/>
        <end position="143"/>
    </location>
</feature>
<name>A0A6H0UBX6_9LACT</name>
<evidence type="ECO:0000256" key="1">
    <source>
        <dbReference type="SAM" id="MobiDB-lite"/>
    </source>
</evidence>
<gene>
    <name evidence="2" type="ORF">GU336_05805</name>
</gene>
<dbReference type="AlphaFoldDB" id="A0A6H0UBX6"/>
<evidence type="ECO:0000313" key="2">
    <source>
        <dbReference type="EMBL" id="QIW53690.1"/>
    </source>
</evidence>
<dbReference type="InterPro" id="IPR025233">
    <property type="entry name" value="DUF4176"/>
</dbReference>
<protein>
    <submittedName>
        <fullName evidence="2">DUF4176 domain-containing protein</fullName>
    </submittedName>
</protein>
<organism evidence="2 3">
    <name type="scientific">Pseudolactococcus raffinolactis</name>
    <dbReference type="NCBI Taxonomy" id="1366"/>
    <lineage>
        <taxon>Bacteria</taxon>
        <taxon>Bacillati</taxon>
        <taxon>Bacillota</taxon>
        <taxon>Bacilli</taxon>
        <taxon>Lactobacillales</taxon>
        <taxon>Streptococcaceae</taxon>
        <taxon>Pseudolactococcus</taxon>
    </lineage>
</organism>
<evidence type="ECO:0000313" key="3">
    <source>
        <dbReference type="Proteomes" id="UP000501945"/>
    </source>
</evidence>
<feature type="compositionally biased region" description="Low complexity" evidence="1">
    <location>
        <begin position="105"/>
        <end position="119"/>
    </location>
</feature>
<reference evidence="2 3" key="1">
    <citation type="submission" date="2019-12" db="EMBL/GenBank/DDBJ databases">
        <title>Whole genome sequences of Lactococcus raffinolactis strains isolated from sewage.</title>
        <authorList>
            <person name="Ybazeta G."/>
            <person name="Ross M."/>
            <person name="Brabant-Kirwan D."/>
            <person name="Saleh M."/>
            <person name="Dillon J.A."/>
            <person name="Splinter K."/>
            <person name="Nokhbeh R."/>
        </authorList>
    </citation>
    <scope>NUCLEOTIDE SEQUENCE [LARGE SCALE GENOMIC DNA]</scope>
    <source>
        <strain evidence="2 3">Lr_19_5</strain>
    </source>
</reference>
<feature type="region of interest" description="Disordered" evidence="1">
    <location>
        <begin position="98"/>
        <end position="143"/>
    </location>
</feature>
<dbReference type="Pfam" id="PF13780">
    <property type="entry name" value="DUF4176"/>
    <property type="match status" value="1"/>
</dbReference>
<dbReference type="EMBL" id="CP047616">
    <property type="protein sequence ID" value="QIW53690.1"/>
    <property type="molecule type" value="Genomic_DNA"/>
</dbReference>
<dbReference type="RefSeq" id="WP_167838676.1">
    <property type="nucleotide sequence ID" value="NZ_CP047616.1"/>
</dbReference>
<accession>A0A6H0UBX6</accession>
<proteinExistence type="predicted"/>